<dbReference type="Gene3D" id="2.40.128.130">
    <property type="entry name" value="Autotransporter beta-domain"/>
    <property type="match status" value="1"/>
</dbReference>
<dbReference type="RefSeq" id="WP_176760420.1">
    <property type="nucleotide sequence ID" value="NZ_FMYW01000005.1"/>
</dbReference>
<feature type="domain" description="Autotransporter" evidence="2">
    <location>
        <begin position="1726"/>
        <end position="1991"/>
    </location>
</feature>
<feature type="compositionally biased region" description="Polar residues" evidence="1">
    <location>
        <begin position="1722"/>
        <end position="1736"/>
    </location>
</feature>
<dbReference type="InterPro" id="IPR024973">
    <property type="entry name" value="ESPR"/>
</dbReference>
<organism evidence="3 4">
    <name type="scientific">Succiniclasticum ruminis</name>
    <dbReference type="NCBI Taxonomy" id="40841"/>
    <lineage>
        <taxon>Bacteria</taxon>
        <taxon>Bacillati</taxon>
        <taxon>Bacillota</taxon>
        <taxon>Negativicutes</taxon>
        <taxon>Acidaminococcales</taxon>
        <taxon>Acidaminococcaceae</taxon>
        <taxon>Succiniclasticum</taxon>
    </lineage>
</organism>
<evidence type="ECO:0000313" key="3">
    <source>
        <dbReference type="EMBL" id="SDC34005.1"/>
    </source>
</evidence>
<dbReference type="SMART" id="SM00869">
    <property type="entry name" value="Autotransporter"/>
    <property type="match status" value="1"/>
</dbReference>
<evidence type="ECO:0000256" key="1">
    <source>
        <dbReference type="SAM" id="MobiDB-lite"/>
    </source>
</evidence>
<dbReference type="EMBL" id="FMYW01000005">
    <property type="protein sequence ID" value="SDC34005.1"/>
    <property type="molecule type" value="Genomic_DNA"/>
</dbReference>
<sequence>MNKIYKVIWSKVRNCYVAVSEIAKRNGKSSSVVGGVVVGNGAVNCGASENYGAASVCCGCCGLRMAAVTLGVAALVGGVGFGTPAAWADSINNNLSITTDVTVSVYGGKASSDSSGIIGGYYANPNNPANGNKVTVGAVEAQSVFGGYSEKGVAYGNKVFIEGSTISAGYAVYGGLAMKYPSANTVTITGGTVGGSVYGGSLIGGEDAENVMYNNVEISEGTIGSDGTKVVVGGDSSEGKGEASQNIVTVSGGTVNASVYGGYSSSGRASRNTVTISKTDTTVPNINGIVYGGYSQSGTAGGEDTDTDPYQNGNKVNISGGTVNYWVYGGCSDSGAARYNTIEISGGTITNMVYGGRGATDTTGNKVTIKGGKFDPGEYSKIEIYGGFTDLEVGITSVAATGNAVTIEGGDFKNTAIYGGYTQGHNASGNAVTISTINNGALGEVYGGYVDNNSGTAGDSAAGNVVTINGGVVELVYGGLTQIGTAGGVSTSDDPYENGNKVTITGGEVGTVFGGSSNNGTASNNQVSISGGTVNSMVYGGEASTDTTGNKVAISGGKVNATVYGGKSAGSGAAKNNIVEISGGEVNATVYGGFSESGKAENNTVEISGGNFKNNLTIYGGKGVEANNNTVEISVANFKAASICVGDGATSTGNTLVLGAKGLEVTGAQGVGGVQIIALTDKVQFENNTTVLKADKFSKDSKTAANAANFDGTLDISAATGLQGATAPGVMTLLQSDTENNFTTLDLKYKDATGSEQTANLSGETTSQIVWEGAAQENEKIGVKLVYRNTHTVSVAAGGKTITYNIANPVGDVTLGSIDWVKGGTARTLTAAEKALLTVNGKTAVNAADLTFTGTIHENPLNQSMTLLAGATGITGDHITQAGEGKGEIAVAYTDAKGIALNARAKGEVSVASGSVKYTINRVALDKATLGSLAWGDTDSLPESWQASGTTQIDDTNFAYTGTASTALKAGSTATILTAPGLLATSPVTVGTVEGKTVDVNYTDDAGVSYTATASGHVAAAKGAVNYVVDSVAATGVNLQSWNGKDASTAITTNGWTGTGVAVATGSFAAPTDLNLGETRTITAAPTGFFGTVTGSNAYPSNGGTLSEDTGGVKLAGSMIGGVKAEDDGTTATLTYYAMKKTADTMTLGTFAFVDGDANARTYGKEYDLTNAEITTDGLAFTEESKKAMETGNKMTLVDASGAYKNGGAALKALSSGAKTSFAVAFTDTIEGKGITFAGTHTDTLALADDSATNTKQSKLIYTVGDKNVSTATLSGGIAWSDGVTHYTNKNYKFDGNTKVNVGVNFTATADPLNTSMTLIGSDSAEHAVKGTISGTPGFTVTMNNTTLDATVTGAASIESGNLKYTVTGVTLNKVTVDGVGSDAVPEGWSAATDVQVDTDSMTVPSDAAYGQPQSIMTSDKPVFDDNNITGSNKYAPAAFTDTDSKETPAVTVAGTQNAGVKASADKKSLVYEVGKKEASAITLGAVTWAAGAELMDGSKEEYDYSSVKSVDAGSFVVKFDAPENVDASKGESMTLLQANDTLADMAEQEKKQEYKIDPVSGVHIDAMITGKLAAKNGAVTFTAAENNAGSLNFGKVEWTGDTPLIDHSKTLKNVSFNGATVDTSNIDFYKEMYIEADQTTTLVSDFGGTPGEIKGTKYMVGTAFEGESETKLEGGNLILRTKTAAGVSEQTHKAVMGVEATMGLLAGATGHMDKVMDGLGNTANAGPDGTSTSASVGGGKDRYETGSHVNVNSWSAAVGVGARKEMKKGTLQYGIFGEYGKGSYTMHSDVGRSDGDAHYAGGGLMAKWTNKHDVYTEASFRLGRVSDSANDLLRDGAGNAYGYDIHATYYGAHVGLGKIFNYKGGKSLDVYGKFFYTKRDGCEFDAKQHYNLDSVASSVLRIGARYGTNDKKWNWYGGLAYEYEFDGEAKGTVNGTEIRAASVKGSSVRGEFGLRMSATKTNPWQTDISIYGYGGKHRGFGGSVNVAYVF</sequence>
<protein>
    <submittedName>
        <fullName evidence="3">Extended Signal Peptide of Type V secretion system</fullName>
    </submittedName>
</protein>
<gene>
    <name evidence="3" type="ORF">SAMN04487864_10578</name>
</gene>
<evidence type="ECO:0000313" key="4">
    <source>
        <dbReference type="Proteomes" id="UP000198943"/>
    </source>
</evidence>
<dbReference type="PROSITE" id="PS51208">
    <property type="entry name" value="AUTOTRANSPORTER"/>
    <property type="match status" value="1"/>
</dbReference>
<proteinExistence type="predicted"/>
<dbReference type="InterPro" id="IPR036709">
    <property type="entry name" value="Autotransporte_beta_dom_sf"/>
</dbReference>
<dbReference type="Proteomes" id="UP000198943">
    <property type="component" value="Unassembled WGS sequence"/>
</dbReference>
<dbReference type="SUPFAM" id="SSF103515">
    <property type="entry name" value="Autotransporter"/>
    <property type="match status" value="1"/>
</dbReference>
<name>A0A1G6KU39_9FIRM</name>
<reference evidence="4" key="1">
    <citation type="submission" date="2016-10" db="EMBL/GenBank/DDBJ databases">
        <authorList>
            <person name="Varghese N."/>
            <person name="Submissions S."/>
        </authorList>
    </citation>
    <scope>NUCLEOTIDE SEQUENCE [LARGE SCALE GENOMIC DNA]</scope>
    <source>
        <strain evidence="4">DSM 11005</strain>
    </source>
</reference>
<keyword evidence="4" id="KW-1185">Reference proteome</keyword>
<feature type="region of interest" description="Disordered" evidence="1">
    <location>
        <begin position="1719"/>
        <end position="1746"/>
    </location>
</feature>
<evidence type="ECO:0000259" key="2">
    <source>
        <dbReference type="PROSITE" id="PS51208"/>
    </source>
</evidence>
<dbReference type="Pfam" id="PF13018">
    <property type="entry name" value="ESPR"/>
    <property type="match status" value="1"/>
</dbReference>
<dbReference type="InterPro" id="IPR005546">
    <property type="entry name" value="Autotransporte_beta"/>
</dbReference>
<accession>A0A1G6KU39</accession>